<accession>A0A382GHS1</accession>
<organism evidence="1">
    <name type="scientific">marine metagenome</name>
    <dbReference type="NCBI Taxonomy" id="408172"/>
    <lineage>
        <taxon>unclassified sequences</taxon>
        <taxon>metagenomes</taxon>
        <taxon>ecological metagenomes</taxon>
    </lineage>
</organism>
<name>A0A382GHS1_9ZZZZ</name>
<feature type="non-terminal residue" evidence="1">
    <location>
        <position position="1"/>
    </location>
</feature>
<sequence length="64" mass="6928">LKVLNKSLLILASIFNFWTCNSGENITSSFPKSVTVFGVKILATETTGDAKVLHAAKVLAQYLD</sequence>
<proteinExistence type="predicted"/>
<dbReference type="EMBL" id="UINC01055520">
    <property type="protein sequence ID" value="SVB74499.1"/>
    <property type="molecule type" value="Genomic_DNA"/>
</dbReference>
<protein>
    <submittedName>
        <fullName evidence="1">Uncharacterized protein</fullName>
    </submittedName>
</protein>
<dbReference type="AlphaFoldDB" id="A0A382GHS1"/>
<evidence type="ECO:0000313" key="1">
    <source>
        <dbReference type="EMBL" id="SVB74499.1"/>
    </source>
</evidence>
<reference evidence="1" key="1">
    <citation type="submission" date="2018-05" db="EMBL/GenBank/DDBJ databases">
        <authorList>
            <person name="Lanie J.A."/>
            <person name="Ng W.-L."/>
            <person name="Kazmierczak K.M."/>
            <person name="Andrzejewski T.M."/>
            <person name="Davidsen T.M."/>
            <person name="Wayne K.J."/>
            <person name="Tettelin H."/>
            <person name="Glass J.I."/>
            <person name="Rusch D."/>
            <person name="Podicherti R."/>
            <person name="Tsui H.-C.T."/>
            <person name="Winkler M.E."/>
        </authorList>
    </citation>
    <scope>NUCLEOTIDE SEQUENCE</scope>
</reference>
<gene>
    <name evidence="1" type="ORF">METZ01_LOCUS227353</name>
</gene>
<feature type="non-terminal residue" evidence="1">
    <location>
        <position position="64"/>
    </location>
</feature>